<dbReference type="InParanoid" id="A0A7I4B0R9"/>
<name>A0A7I4B0R9_PHYPA</name>
<reference evidence="1" key="3">
    <citation type="submission" date="2020-12" db="UniProtKB">
        <authorList>
            <consortium name="EnsemblPlants"/>
        </authorList>
    </citation>
    <scope>IDENTIFICATION</scope>
</reference>
<evidence type="ECO:0000313" key="1">
    <source>
        <dbReference type="EnsemblPlants" id="Pp3c14_6220V3.3"/>
    </source>
</evidence>
<sequence>MVFMPTTTGAACSSSCRGGAIARVHHVGLSASHGIGVAQFYGTHMEKFHHYRRGTPPACRQLLSNIPAANMPRPSLSRRGSAQPLGVALAGWRMSQLRFSTLSFDFVRYWVCWRSDAEIPIPSVLHKSIVWKHASARYQCTRRLNM</sequence>
<dbReference type="AlphaFoldDB" id="A0A7I4B0R9"/>
<accession>A0A7I4B0R9</accession>
<dbReference type="Proteomes" id="UP000006727">
    <property type="component" value="Chromosome 14"/>
</dbReference>
<reference evidence="1 2" key="1">
    <citation type="journal article" date="2008" name="Science">
        <title>The Physcomitrella genome reveals evolutionary insights into the conquest of land by plants.</title>
        <authorList>
            <person name="Rensing S."/>
            <person name="Lang D."/>
            <person name="Zimmer A."/>
            <person name="Terry A."/>
            <person name="Salamov A."/>
            <person name="Shapiro H."/>
            <person name="Nishiyama T."/>
            <person name="Perroud P.-F."/>
            <person name="Lindquist E."/>
            <person name="Kamisugi Y."/>
            <person name="Tanahashi T."/>
            <person name="Sakakibara K."/>
            <person name="Fujita T."/>
            <person name="Oishi K."/>
            <person name="Shin-I T."/>
            <person name="Kuroki Y."/>
            <person name="Toyoda A."/>
            <person name="Suzuki Y."/>
            <person name="Hashimoto A."/>
            <person name="Yamaguchi K."/>
            <person name="Sugano A."/>
            <person name="Kohara Y."/>
            <person name="Fujiyama A."/>
            <person name="Anterola A."/>
            <person name="Aoki S."/>
            <person name="Ashton N."/>
            <person name="Barbazuk W.B."/>
            <person name="Barker E."/>
            <person name="Bennetzen J."/>
            <person name="Bezanilla M."/>
            <person name="Blankenship R."/>
            <person name="Cho S.H."/>
            <person name="Dutcher S."/>
            <person name="Estelle M."/>
            <person name="Fawcett J.A."/>
            <person name="Gundlach H."/>
            <person name="Hanada K."/>
            <person name="Heyl A."/>
            <person name="Hicks K.A."/>
            <person name="Hugh J."/>
            <person name="Lohr M."/>
            <person name="Mayer K."/>
            <person name="Melkozernov A."/>
            <person name="Murata T."/>
            <person name="Nelson D."/>
            <person name="Pils B."/>
            <person name="Prigge M."/>
            <person name="Reiss B."/>
            <person name="Renner T."/>
            <person name="Rombauts S."/>
            <person name="Rushton P."/>
            <person name="Sanderfoot A."/>
            <person name="Schween G."/>
            <person name="Shiu S.-H."/>
            <person name="Stueber K."/>
            <person name="Theodoulou F.L."/>
            <person name="Tu H."/>
            <person name="Van de Peer Y."/>
            <person name="Verrier P.J."/>
            <person name="Waters E."/>
            <person name="Wood A."/>
            <person name="Yang L."/>
            <person name="Cove D."/>
            <person name="Cuming A."/>
            <person name="Hasebe M."/>
            <person name="Lucas S."/>
            <person name="Mishler D.B."/>
            <person name="Reski R."/>
            <person name="Grigoriev I."/>
            <person name="Quatrano R.S."/>
            <person name="Boore J.L."/>
        </authorList>
    </citation>
    <scope>NUCLEOTIDE SEQUENCE [LARGE SCALE GENOMIC DNA]</scope>
    <source>
        <strain evidence="1 2">cv. Gransden 2004</strain>
    </source>
</reference>
<evidence type="ECO:0000313" key="2">
    <source>
        <dbReference type="Proteomes" id="UP000006727"/>
    </source>
</evidence>
<proteinExistence type="predicted"/>
<organism evidence="1 2">
    <name type="scientific">Physcomitrium patens</name>
    <name type="common">Spreading-leaved earth moss</name>
    <name type="synonym">Physcomitrella patens</name>
    <dbReference type="NCBI Taxonomy" id="3218"/>
    <lineage>
        <taxon>Eukaryota</taxon>
        <taxon>Viridiplantae</taxon>
        <taxon>Streptophyta</taxon>
        <taxon>Embryophyta</taxon>
        <taxon>Bryophyta</taxon>
        <taxon>Bryophytina</taxon>
        <taxon>Bryopsida</taxon>
        <taxon>Funariidae</taxon>
        <taxon>Funariales</taxon>
        <taxon>Funariaceae</taxon>
        <taxon>Physcomitrium</taxon>
    </lineage>
</organism>
<dbReference type="EMBL" id="ABEU02000014">
    <property type="status" value="NOT_ANNOTATED_CDS"/>
    <property type="molecule type" value="Genomic_DNA"/>
</dbReference>
<dbReference type="Gramene" id="Pp3c14_6220V3.3">
    <property type="protein sequence ID" value="Pp3c14_6220V3.3"/>
    <property type="gene ID" value="Pp3c14_6220"/>
</dbReference>
<reference evidence="1 2" key="2">
    <citation type="journal article" date="2018" name="Plant J.">
        <title>The Physcomitrella patens chromosome-scale assembly reveals moss genome structure and evolution.</title>
        <authorList>
            <person name="Lang D."/>
            <person name="Ullrich K.K."/>
            <person name="Murat F."/>
            <person name="Fuchs J."/>
            <person name="Jenkins J."/>
            <person name="Haas F.B."/>
            <person name="Piednoel M."/>
            <person name="Gundlach H."/>
            <person name="Van Bel M."/>
            <person name="Meyberg R."/>
            <person name="Vives C."/>
            <person name="Morata J."/>
            <person name="Symeonidi A."/>
            <person name="Hiss M."/>
            <person name="Muchero W."/>
            <person name="Kamisugi Y."/>
            <person name="Saleh O."/>
            <person name="Blanc G."/>
            <person name="Decker E.L."/>
            <person name="van Gessel N."/>
            <person name="Grimwood J."/>
            <person name="Hayes R.D."/>
            <person name="Graham S.W."/>
            <person name="Gunter L.E."/>
            <person name="McDaniel S.F."/>
            <person name="Hoernstein S.N.W."/>
            <person name="Larsson A."/>
            <person name="Li F.W."/>
            <person name="Perroud P.F."/>
            <person name="Phillips J."/>
            <person name="Ranjan P."/>
            <person name="Rokshar D.S."/>
            <person name="Rothfels C.J."/>
            <person name="Schneider L."/>
            <person name="Shu S."/>
            <person name="Stevenson D.W."/>
            <person name="Thummler F."/>
            <person name="Tillich M."/>
            <person name="Villarreal Aguilar J.C."/>
            <person name="Widiez T."/>
            <person name="Wong G.K."/>
            <person name="Wymore A."/>
            <person name="Zhang Y."/>
            <person name="Zimmer A.D."/>
            <person name="Quatrano R.S."/>
            <person name="Mayer K.F.X."/>
            <person name="Goodstein D."/>
            <person name="Casacuberta J.M."/>
            <person name="Vandepoele K."/>
            <person name="Reski R."/>
            <person name="Cuming A.C."/>
            <person name="Tuskan G.A."/>
            <person name="Maumus F."/>
            <person name="Salse J."/>
            <person name="Schmutz J."/>
            <person name="Rensing S.A."/>
        </authorList>
    </citation>
    <scope>NUCLEOTIDE SEQUENCE [LARGE SCALE GENOMIC DNA]</scope>
    <source>
        <strain evidence="1 2">cv. Gransden 2004</strain>
    </source>
</reference>
<dbReference type="EnsemblPlants" id="Pp3c14_6220V3.3">
    <property type="protein sequence ID" value="Pp3c14_6220V3.3"/>
    <property type="gene ID" value="Pp3c14_6220"/>
</dbReference>
<protein>
    <submittedName>
        <fullName evidence="1">Uncharacterized protein</fullName>
    </submittedName>
</protein>
<keyword evidence="2" id="KW-1185">Reference proteome</keyword>